<reference evidence="2 3" key="1">
    <citation type="submission" date="2021-03" db="EMBL/GenBank/DDBJ databases">
        <title>Genomic Encyclopedia of Type Strains, Phase IV (KMG-IV): sequencing the most valuable type-strain genomes for metagenomic binning, comparative biology and taxonomic classification.</title>
        <authorList>
            <person name="Goeker M."/>
        </authorList>
    </citation>
    <scope>NUCLEOTIDE SEQUENCE [LARGE SCALE GENOMIC DNA]</scope>
    <source>
        <strain evidence="2 3">DSM 25609</strain>
    </source>
</reference>
<organism evidence="2 3">
    <name type="scientific">Virgibacillus natechei</name>
    <dbReference type="NCBI Taxonomy" id="1216297"/>
    <lineage>
        <taxon>Bacteria</taxon>
        <taxon>Bacillati</taxon>
        <taxon>Bacillota</taxon>
        <taxon>Bacilli</taxon>
        <taxon>Bacillales</taxon>
        <taxon>Bacillaceae</taxon>
        <taxon>Virgibacillus</taxon>
    </lineage>
</organism>
<keyword evidence="1" id="KW-0472">Membrane</keyword>
<accession>A0ABS4IJ48</accession>
<feature type="transmembrane region" description="Helical" evidence="1">
    <location>
        <begin position="182"/>
        <end position="205"/>
    </location>
</feature>
<dbReference type="RefSeq" id="WP_209463716.1">
    <property type="nucleotide sequence ID" value="NZ_CP110224.1"/>
</dbReference>
<dbReference type="PANTHER" id="PTHR43471">
    <property type="entry name" value="ABC TRANSPORTER PERMEASE"/>
    <property type="match status" value="1"/>
</dbReference>
<evidence type="ECO:0000313" key="2">
    <source>
        <dbReference type="EMBL" id="MBP1970595.1"/>
    </source>
</evidence>
<dbReference type="Proteomes" id="UP001519345">
    <property type="component" value="Unassembled WGS sequence"/>
</dbReference>
<sequence length="258" mass="28717">MQWSTLFKKEMLENWRNKKWIWVPLVIILIAIIDPISNYYLPQIIESVGGMPEGASIDLPEFTPADVVMMSLGQLSSLGVLVIVLISMGIIAGERKSGVSELILVKPVSYQNYITAKWAALLVLVWGSLFLGMLASWYYTNILFGHLSLLAFLQIVFFYGLWLTLVVTVSIFYNTLFKTPGLVAFLTIITIMLMSIITQIFGHLLTWSPVHLSSYIHEMLITGSISSDLVATGLVTIVITIILLAASVFTLKNKELGN</sequence>
<protein>
    <submittedName>
        <fullName evidence="2">ABC-2 type transport system permease protein</fullName>
    </submittedName>
</protein>
<feature type="transmembrane region" description="Helical" evidence="1">
    <location>
        <begin position="20"/>
        <end position="41"/>
    </location>
</feature>
<evidence type="ECO:0000256" key="1">
    <source>
        <dbReference type="SAM" id="Phobius"/>
    </source>
</evidence>
<feature type="transmembrane region" description="Helical" evidence="1">
    <location>
        <begin position="229"/>
        <end position="251"/>
    </location>
</feature>
<gene>
    <name evidence="2" type="ORF">J2Z83_002731</name>
</gene>
<feature type="transmembrane region" description="Helical" evidence="1">
    <location>
        <begin position="151"/>
        <end position="173"/>
    </location>
</feature>
<evidence type="ECO:0000313" key="3">
    <source>
        <dbReference type="Proteomes" id="UP001519345"/>
    </source>
</evidence>
<proteinExistence type="predicted"/>
<dbReference type="Pfam" id="PF12679">
    <property type="entry name" value="ABC2_membrane_2"/>
    <property type="match status" value="1"/>
</dbReference>
<comment type="caution">
    <text evidence="2">The sequence shown here is derived from an EMBL/GenBank/DDBJ whole genome shotgun (WGS) entry which is preliminary data.</text>
</comment>
<keyword evidence="3" id="KW-1185">Reference proteome</keyword>
<name>A0ABS4IJ48_9BACI</name>
<dbReference type="EMBL" id="JAGGKX010000015">
    <property type="protein sequence ID" value="MBP1970595.1"/>
    <property type="molecule type" value="Genomic_DNA"/>
</dbReference>
<keyword evidence="1" id="KW-1133">Transmembrane helix</keyword>
<feature type="transmembrane region" description="Helical" evidence="1">
    <location>
        <begin position="114"/>
        <end position="139"/>
    </location>
</feature>
<keyword evidence="1" id="KW-0812">Transmembrane</keyword>
<feature type="transmembrane region" description="Helical" evidence="1">
    <location>
        <begin position="72"/>
        <end position="93"/>
    </location>
</feature>